<comment type="caution">
    <text evidence="8">Lacks conserved residue(s) required for the propagation of feature annotation.</text>
</comment>
<dbReference type="GO" id="GO:0000049">
    <property type="term" value="F:tRNA binding"/>
    <property type="evidence" value="ECO:0007669"/>
    <property type="project" value="InterPro"/>
</dbReference>
<comment type="similarity">
    <text evidence="1 8">Belongs to the class-I aminoacyl-tRNA synthetase family. Glutamate--tRNA ligase type 1 subfamily.</text>
</comment>
<dbReference type="InterPro" id="IPR014729">
    <property type="entry name" value="Rossmann-like_a/b/a_fold"/>
</dbReference>
<dbReference type="AlphaFoldDB" id="A0A6N6M3W3"/>
<dbReference type="FunFam" id="3.40.50.620:FF:000127">
    <property type="entry name" value="Glutamate--tRNA ligase"/>
    <property type="match status" value="1"/>
</dbReference>
<dbReference type="InterPro" id="IPR008925">
    <property type="entry name" value="aa_tRNA-synth_I_cd-bd_sf"/>
</dbReference>
<keyword evidence="5 8" id="KW-0067">ATP-binding</keyword>
<comment type="subunit">
    <text evidence="8">Monomer.</text>
</comment>
<protein>
    <recommendedName>
        <fullName evidence="8">Glutamate--tRNA ligase</fullName>
        <ecNumber evidence="8">6.1.1.17</ecNumber>
    </recommendedName>
    <alternativeName>
        <fullName evidence="8">Glutamyl-tRNA synthetase</fullName>
        <shortName evidence="8">GluRS</shortName>
    </alternativeName>
</protein>
<proteinExistence type="inferred from homology"/>
<dbReference type="Gene3D" id="1.10.1160.10">
    <property type="entry name" value="Glutamyl-trna Synthetase, Domain 2"/>
    <property type="match status" value="1"/>
</dbReference>
<keyword evidence="6 8" id="KW-0648">Protein biosynthesis</keyword>
<dbReference type="InterPro" id="IPR020751">
    <property type="entry name" value="aa-tRNA-synth_I_codon-bd_sub2"/>
</dbReference>
<gene>
    <name evidence="8" type="primary">gltX</name>
    <name evidence="11" type="ORF">F3059_07935</name>
</gene>
<evidence type="ECO:0000256" key="2">
    <source>
        <dbReference type="ARBA" id="ARBA00022490"/>
    </source>
</evidence>
<keyword evidence="2 8" id="KW-0963">Cytoplasm</keyword>
<dbReference type="Pfam" id="PF00749">
    <property type="entry name" value="tRNA-synt_1c"/>
    <property type="match status" value="1"/>
</dbReference>
<feature type="domain" description="Glutamyl/glutaminyl-tRNA synthetase class Ib catalytic" evidence="9">
    <location>
        <begin position="5"/>
        <end position="349"/>
    </location>
</feature>
<accession>A0A6N6M3W3</accession>
<dbReference type="InterPro" id="IPR033910">
    <property type="entry name" value="GluRS_core"/>
</dbReference>
<dbReference type="OrthoDB" id="9807503at2"/>
<dbReference type="PROSITE" id="PS00178">
    <property type="entry name" value="AA_TRNA_LIGASE_I"/>
    <property type="match status" value="1"/>
</dbReference>
<keyword evidence="12" id="KW-1185">Reference proteome</keyword>
<dbReference type="GO" id="GO:0005524">
    <property type="term" value="F:ATP binding"/>
    <property type="evidence" value="ECO:0007669"/>
    <property type="project" value="UniProtKB-UniRule"/>
</dbReference>
<dbReference type="InterPro" id="IPR001412">
    <property type="entry name" value="aa-tRNA-synth_I_CS"/>
</dbReference>
<evidence type="ECO:0000256" key="4">
    <source>
        <dbReference type="ARBA" id="ARBA00022741"/>
    </source>
</evidence>
<dbReference type="GO" id="GO:0005829">
    <property type="term" value="C:cytosol"/>
    <property type="evidence" value="ECO:0007669"/>
    <property type="project" value="TreeGrafter"/>
</dbReference>
<dbReference type="InterPro" id="IPR020058">
    <property type="entry name" value="Glu/Gln-tRNA-synth_Ib_cat-dom"/>
</dbReference>
<sequence>MSASVRVRFAPSPTGPLHMGGVRTALYNYLFAKKHNGTFILRIEDTDQTRLVGKAESYIKESLEWCGLNVDESPWKEGEYGPYRQSDRKHLYRQYAEQLIKEDKAYYAFDTAEELDAMREKAKKAKMPNWQYNSVTRNSMKNSLTLSEDEVKAKLDNNEPYTIRLKVPRNEEVRFHDEIRGWVVVNSSNIDDKVIFKGDGMPTYHLANIVDDHLMKITHVIRGEEWLPSAPLHVLLYRFLGWEDTMPTFAHLPLILKPDGNGKLSKRDGDRLGFPVFPLQWENEETGEVSMGYREQGYFPEAFINTLAFLGWNPGTNQEIFTLSELVEAFSLERVGKAGAKFDAKKTEWYNQQYLRTKDNKTLAELIEPQLADNKIEIDRDRLYSIIELTKERATFPRDILKEAEFFFEAPSTYDEKTVSKKWKENTPELLNKVIDRFGDTDYSASELEVAFKAILEDESIGFGKLGPQLRVALTGKGMGPSLFQICELLGKEETEARIKRAIEEIG</sequence>
<dbReference type="InterPro" id="IPR004527">
    <property type="entry name" value="Glu-tRNA-ligase_bac/mito"/>
</dbReference>
<dbReference type="Gene3D" id="3.40.50.620">
    <property type="entry name" value="HUPs"/>
    <property type="match status" value="1"/>
</dbReference>
<keyword evidence="3 8" id="KW-0436">Ligase</keyword>
<name>A0A6N6M3W3_9FLAO</name>
<dbReference type="EC" id="6.1.1.17" evidence="8"/>
<dbReference type="PANTHER" id="PTHR43311:SF2">
    <property type="entry name" value="GLUTAMATE--TRNA LIGASE, MITOCHONDRIAL-RELATED"/>
    <property type="match status" value="1"/>
</dbReference>
<evidence type="ECO:0000259" key="9">
    <source>
        <dbReference type="Pfam" id="PF00749"/>
    </source>
</evidence>
<evidence type="ECO:0000313" key="12">
    <source>
        <dbReference type="Proteomes" id="UP000435357"/>
    </source>
</evidence>
<evidence type="ECO:0000256" key="3">
    <source>
        <dbReference type="ARBA" id="ARBA00022598"/>
    </source>
</evidence>
<feature type="binding site" evidence="8">
    <location>
        <position position="266"/>
    </location>
    <ligand>
        <name>ATP</name>
        <dbReference type="ChEBI" id="CHEBI:30616"/>
    </ligand>
</feature>
<dbReference type="Gene3D" id="3.90.800.10">
    <property type="entry name" value="Glutamyl-tRNA Synthetase, Domain 3"/>
    <property type="match status" value="1"/>
</dbReference>
<comment type="catalytic activity">
    <reaction evidence="8">
        <text>tRNA(Glu) + L-glutamate + ATP = L-glutamyl-tRNA(Glu) + AMP + diphosphate</text>
        <dbReference type="Rhea" id="RHEA:23540"/>
        <dbReference type="Rhea" id="RHEA-COMP:9663"/>
        <dbReference type="Rhea" id="RHEA-COMP:9680"/>
        <dbReference type="ChEBI" id="CHEBI:29985"/>
        <dbReference type="ChEBI" id="CHEBI:30616"/>
        <dbReference type="ChEBI" id="CHEBI:33019"/>
        <dbReference type="ChEBI" id="CHEBI:78442"/>
        <dbReference type="ChEBI" id="CHEBI:78520"/>
        <dbReference type="ChEBI" id="CHEBI:456215"/>
        <dbReference type="EC" id="6.1.1.17"/>
    </reaction>
</comment>
<dbReference type="Gene3D" id="1.10.10.350">
    <property type="match status" value="1"/>
</dbReference>
<dbReference type="GO" id="GO:0004818">
    <property type="term" value="F:glutamate-tRNA ligase activity"/>
    <property type="evidence" value="ECO:0007669"/>
    <property type="project" value="UniProtKB-UniRule"/>
</dbReference>
<evidence type="ECO:0000256" key="1">
    <source>
        <dbReference type="ARBA" id="ARBA00007894"/>
    </source>
</evidence>
<dbReference type="InterPro" id="IPR000924">
    <property type="entry name" value="Glu/Gln-tRNA-synth"/>
</dbReference>
<feature type="short sequence motif" description="'KMSKS' region" evidence="8">
    <location>
        <begin position="263"/>
        <end position="267"/>
    </location>
</feature>
<dbReference type="PRINTS" id="PR00987">
    <property type="entry name" value="TRNASYNTHGLU"/>
</dbReference>
<evidence type="ECO:0000259" key="10">
    <source>
        <dbReference type="Pfam" id="PF19269"/>
    </source>
</evidence>
<keyword evidence="4 8" id="KW-0547">Nucleotide-binding</keyword>
<dbReference type="NCBIfam" id="TIGR00464">
    <property type="entry name" value="gltX_bact"/>
    <property type="match status" value="1"/>
</dbReference>
<evidence type="ECO:0000256" key="6">
    <source>
        <dbReference type="ARBA" id="ARBA00022917"/>
    </source>
</evidence>
<dbReference type="EMBL" id="WACR01000006">
    <property type="protein sequence ID" value="KAB1063958.1"/>
    <property type="molecule type" value="Genomic_DNA"/>
</dbReference>
<dbReference type="PANTHER" id="PTHR43311">
    <property type="entry name" value="GLUTAMATE--TRNA LIGASE"/>
    <property type="match status" value="1"/>
</dbReference>
<keyword evidence="7 8" id="KW-0030">Aminoacyl-tRNA synthetase</keyword>
<evidence type="ECO:0000256" key="7">
    <source>
        <dbReference type="ARBA" id="ARBA00023146"/>
    </source>
</evidence>
<organism evidence="11 12">
    <name type="scientific">Salibacter halophilus</name>
    <dbReference type="NCBI Taxonomy" id="1803916"/>
    <lineage>
        <taxon>Bacteria</taxon>
        <taxon>Pseudomonadati</taxon>
        <taxon>Bacteroidota</taxon>
        <taxon>Flavobacteriia</taxon>
        <taxon>Flavobacteriales</taxon>
        <taxon>Salibacteraceae</taxon>
        <taxon>Salibacter</taxon>
    </lineage>
</organism>
<dbReference type="SUPFAM" id="SSF52374">
    <property type="entry name" value="Nucleotidylyl transferase"/>
    <property type="match status" value="1"/>
</dbReference>
<feature type="domain" description="Aminoacyl-tRNA synthetase class I anticodon-binding" evidence="10">
    <location>
        <begin position="363"/>
        <end position="503"/>
    </location>
</feature>
<dbReference type="InterPro" id="IPR020061">
    <property type="entry name" value="Glu_tRNA_lig_a-bdl"/>
</dbReference>
<comment type="function">
    <text evidence="8">Catalyzes the attachment of glutamate to tRNA(Glu) in a two-step reaction: glutamate is first activated by ATP to form Glu-AMP and then transferred to the acceptor end of tRNA(Glu).</text>
</comment>
<comment type="caution">
    <text evidence="11">The sequence shown here is derived from an EMBL/GenBank/DDBJ whole genome shotgun (WGS) entry which is preliminary data.</text>
</comment>
<reference evidence="11 12" key="1">
    <citation type="submission" date="2019-09" db="EMBL/GenBank/DDBJ databases">
        <title>Genomes of Cryomorphaceae.</title>
        <authorList>
            <person name="Bowman J.P."/>
        </authorList>
    </citation>
    <scope>NUCLEOTIDE SEQUENCE [LARGE SCALE GENOMIC DNA]</scope>
    <source>
        <strain evidence="11 12">KCTC 52047</strain>
    </source>
</reference>
<dbReference type="InterPro" id="IPR045462">
    <property type="entry name" value="aa-tRNA-synth_I_cd-bd"/>
</dbReference>
<evidence type="ECO:0000256" key="5">
    <source>
        <dbReference type="ARBA" id="ARBA00022840"/>
    </source>
</evidence>
<evidence type="ECO:0000256" key="8">
    <source>
        <dbReference type="HAMAP-Rule" id="MF_00022"/>
    </source>
</evidence>
<dbReference type="SUPFAM" id="SSF48163">
    <property type="entry name" value="An anticodon-binding domain of class I aminoacyl-tRNA synthetases"/>
    <property type="match status" value="1"/>
</dbReference>
<dbReference type="HAMAP" id="MF_00022">
    <property type="entry name" value="Glu_tRNA_synth_type1"/>
    <property type="match status" value="1"/>
</dbReference>
<dbReference type="GO" id="GO:0006424">
    <property type="term" value="P:glutamyl-tRNA aminoacylation"/>
    <property type="evidence" value="ECO:0007669"/>
    <property type="project" value="UniProtKB-UniRule"/>
</dbReference>
<dbReference type="Pfam" id="PF19269">
    <property type="entry name" value="Anticodon_2"/>
    <property type="match status" value="1"/>
</dbReference>
<dbReference type="Proteomes" id="UP000435357">
    <property type="component" value="Unassembled WGS sequence"/>
</dbReference>
<dbReference type="GO" id="GO:0008270">
    <property type="term" value="F:zinc ion binding"/>
    <property type="evidence" value="ECO:0007669"/>
    <property type="project" value="InterPro"/>
</dbReference>
<dbReference type="RefSeq" id="WP_151167991.1">
    <property type="nucleotide sequence ID" value="NZ_WACR01000006.1"/>
</dbReference>
<comment type="subcellular location">
    <subcellularLocation>
        <location evidence="8">Cytoplasm</location>
    </subcellularLocation>
</comment>
<dbReference type="InterPro" id="IPR049940">
    <property type="entry name" value="GluQ/Sye"/>
</dbReference>
<evidence type="ECO:0000313" key="11">
    <source>
        <dbReference type="EMBL" id="KAB1063958.1"/>
    </source>
</evidence>
<feature type="short sequence motif" description="'HIGH' region" evidence="8">
    <location>
        <begin position="11"/>
        <end position="21"/>
    </location>
</feature>
<dbReference type="CDD" id="cd00808">
    <property type="entry name" value="GluRS_core"/>
    <property type="match status" value="1"/>
</dbReference>